<evidence type="ECO:0000256" key="1">
    <source>
        <dbReference type="SAM" id="MobiDB-lite"/>
    </source>
</evidence>
<evidence type="ECO:0000313" key="3">
    <source>
        <dbReference type="Proteomes" id="UP001523369"/>
    </source>
</evidence>
<dbReference type="EMBL" id="JAMYJR010000041">
    <property type="protein sequence ID" value="MCO8275995.1"/>
    <property type="molecule type" value="Genomic_DNA"/>
</dbReference>
<protein>
    <submittedName>
        <fullName evidence="2">Uncharacterized protein</fullName>
    </submittedName>
</protein>
<organism evidence="2 3">
    <name type="scientific">Paractinoplanes aksuensis</name>
    <dbReference type="NCBI Taxonomy" id="2939490"/>
    <lineage>
        <taxon>Bacteria</taxon>
        <taxon>Bacillati</taxon>
        <taxon>Actinomycetota</taxon>
        <taxon>Actinomycetes</taxon>
        <taxon>Micromonosporales</taxon>
        <taxon>Micromonosporaceae</taxon>
        <taxon>Paractinoplanes</taxon>
    </lineage>
</organism>
<reference evidence="2 3" key="1">
    <citation type="submission" date="2022-06" db="EMBL/GenBank/DDBJ databases">
        <title>New Species of the Genus Actinoplanes, ActinopZanes ferrugineus.</title>
        <authorList>
            <person name="Ding P."/>
        </authorList>
    </citation>
    <scope>NUCLEOTIDE SEQUENCE [LARGE SCALE GENOMIC DNA]</scope>
    <source>
        <strain evidence="2 3">TRM88003</strain>
    </source>
</reference>
<keyword evidence="3" id="KW-1185">Reference proteome</keyword>
<evidence type="ECO:0000313" key="2">
    <source>
        <dbReference type="EMBL" id="MCO8275995.1"/>
    </source>
</evidence>
<name>A0ABT1E1G3_9ACTN</name>
<accession>A0ABT1E1G3</accession>
<gene>
    <name evidence="2" type="ORF">M1L60_36000</name>
</gene>
<comment type="caution">
    <text evidence="2">The sequence shown here is derived from an EMBL/GenBank/DDBJ whole genome shotgun (WGS) entry which is preliminary data.</text>
</comment>
<proteinExistence type="predicted"/>
<dbReference type="Proteomes" id="UP001523369">
    <property type="component" value="Unassembled WGS sequence"/>
</dbReference>
<sequence length="46" mass="4714">MSPLRTTMIKRVGDATKPDDFDEATAAPAAGTRSSACCGTGRDRAG</sequence>
<feature type="region of interest" description="Disordered" evidence="1">
    <location>
        <begin position="1"/>
        <end position="46"/>
    </location>
</feature>
<dbReference type="RefSeq" id="WP_253242030.1">
    <property type="nucleotide sequence ID" value="NZ_JAMYJR010000041.1"/>
</dbReference>